<dbReference type="InterPro" id="IPR036047">
    <property type="entry name" value="F-box-like_dom_sf"/>
</dbReference>
<feature type="non-terminal residue" evidence="3">
    <location>
        <position position="1"/>
    </location>
</feature>
<dbReference type="PANTHER" id="PTHR35546">
    <property type="entry name" value="F-BOX PROTEIN INTERACTION DOMAIN PROTEIN-RELATED"/>
    <property type="match status" value="1"/>
</dbReference>
<evidence type="ECO:0000313" key="4">
    <source>
        <dbReference type="Proteomes" id="UP001154282"/>
    </source>
</evidence>
<feature type="region of interest" description="Disordered" evidence="1">
    <location>
        <begin position="442"/>
        <end position="463"/>
    </location>
</feature>
<evidence type="ECO:0000313" key="3">
    <source>
        <dbReference type="EMBL" id="CAI0553671.1"/>
    </source>
</evidence>
<evidence type="ECO:0000259" key="2">
    <source>
        <dbReference type="Pfam" id="PF12937"/>
    </source>
</evidence>
<dbReference type="Gene3D" id="1.20.1280.50">
    <property type="match status" value="1"/>
</dbReference>
<dbReference type="PANTHER" id="PTHR35546:SF130">
    <property type="entry name" value="EXPRESSED PROTEIN"/>
    <property type="match status" value="1"/>
</dbReference>
<accession>A0AAV0R948</accession>
<dbReference type="AlphaFoldDB" id="A0AAV0R948"/>
<keyword evidence="4" id="KW-1185">Reference proteome</keyword>
<protein>
    <recommendedName>
        <fullName evidence="2">F-box domain-containing protein</fullName>
    </recommendedName>
</protein>
<organism evidence="3 4">
    <name type="scientific">Linum tenue</name>
    <dbReference type="NCBI Taxonomy" id="586396"/>
    <lineage>
        <taxon>Eukaryota</taxon>
        <taxon>Viridiplantae</taxon>
        <taxon>Streptophyta</taxon>
        <taxon>Embryophyta</taxon>
        <taxon>Tracheophyta</taxon>
        <taxon>Spermatophyta</taxon>
        <taxon>Magnoliopsida</taxon>
        <taxon>eudicotyledons</taxon>
        <taxon>Gunneridae</taxon>
        <taxon>Pentapetalae</taxon>
        <taxon>rosids</taxon>
        <taxon>fabids</taxon>
        <taxon>Malpighiales</taxon>
        <taxon>Linaceae</taxon>
        <taxon>Linum</taxon>
    </lineage>
</organism>
<evidence type="ECO:0000256" key="1">
    <source>
        <dbReference type="SAM" id="MobiDB-lite"/>
    </source>
</evidence>
<dbReference type="Pfam" id="PF12937">
    <property type="entry name" value="F-box-like"/>
    <property type="match status" value="1"/>
</dbReference>
<feature type="domain" description="F-box" evidence="2">
    <location>
        <begin position="68"/>
        <end position="107"/>
    </location>
</feature>
<dbReference type="SUPFAM" id="SSF81383">
    <property type="entry name" value="F-box domain"/>
    <property type="match status" value="1"/>
</dbReference>
<name>A0AAV0R948_9ROSI</name>
<dbReference type="Proteomes" id="UP001154282">
    <property type="component" value="Unassembled WGS sequence"/>
</dbReference>
<sequence length="463" mass="52255">IPQLGARPVLASGYCARIIFSSAGVLHHFLSPAMATGNRTSGWISTSRRKRHHIEVNPPPTMITDLEDDLLVEILIRLPNPRHSCRSKLVCKRWSSLISDPCFNRRFVSHHQGRNGTPLFLPSHDPKSVIRSFLPVPPDEVPENFGILDSFKDLVLCGFKDSDTSDCWLGRSYMVCNPFTKQWIAIPLAPGKKQANTGSGIIASSSFNLDLGDGKTFVYSSEFRFRVVSIWVFGASMRVDVFCSESGEWTKDAFVVQGVVFMVQHSSLCNGELFYAYYPRDRTRVLGALNPFFLDRPPRTYTDVSAMLAETWEVMVSQGALHVAELKPPETPAARVRSAVVWRLEEDRRSWRKQCEGLVKISSSMGDYYQLKMFMICALHPEKPEIVFLRYCDSHVESIFTCDLRSGGELEFVDKLNPHLHDWMVFQPMVSGWPTPIPRYKKFRGSDDGSHSSGVQSDSSTSM</sequence>
<reference evidence="3" key="1">
    <citation type="submission" date="2022-08" db="EMBL/GenBank/DDBJ databases">
        <authorList>
            <person name="Gutierrez-Valencia J."/>
        </authorList>
    </citation>
    <scope>NUCLEOTIDE SEQUENCE</scope>
</reference>
<dbReference type="InterPro" id="IPR055290">
    <property type="entry name" value="At3g26010-like"/>
</dbReference>
<proteinExistence type="predicted"/>
<comment type="caution">
    <text evidence="3">The sequence shown here is derived from an EMBL/GenBank/DDBJ whole genome shotgun (WGS) entry which is preliminary data.</text>
</comment>
<dbReference type="InterPro" id="IPR001810">
    <property type="entry name" value="F-box_dom"/>
</dbReference>
<dbReference type="EMBL" id="CAMGYJ010000010">
    <property type="protein sequence ID" value="CAI0553671.1"/>
    <property type="molecule type" value="Genomic_DNA"/>
</dbReference>
<feature type="compositionally biased region" description="Low complexity" evidence="1">
    <location>
        <begin position="451"/>
        <end position="463"/>
    </location>
</feature>
<gene>
    <name evidence="3" type="ORF">LITE_LOCUS46931</name>
</gene>